<evidence type="ECO:0000259" key="1">
    <source>
        <dbReference type="SMART" id="SM00382"/>
    </source>
</evidence>
<dbReference type="Pfam" id="PF13362">
    <property type="entry name" value="Toprim_3"/>
    <property type="match status" value="1"/>
</dbReference>
<gene>
    <name evidence="2" type="ORF">UFOVP166_30</name>
</gene>
<proteinExistence type="predicted"/>
<organism evidence="2">
    <name type="scientific">uncultured Caudovirales phage</name>
    <dbReference type="NCBI Taxonomy" id="2100421"/>
    <lineage>
        <taxon>Viruses</taxon>
        <taxon>Duplodnaviria</taxon>
        <taxon>Heunggongvirae</taxon>
        <taxon>Uroviricota</taxon>
        <taxon>Caudoviricetes</taxon>
        <taxon>Peduoviridae</taxon>
        <taxon>Maltschvirus</taxon>
        <taxon>Maltschvirus maltsch</taxon>
    </lineage>
</organism>
<dbReference type="InterPro" id="IPR034154">
    <property type="entry name" value="TOPRIM_DnaG/twinkle"/>
</dbReference>
<name>A0A6J7W9R6_9CAUD</name>
<evidence type="ECO:0000313" key="2">
    <source>
        <dbReference type="EMBL" id="CAB5187302.1"/>
    </source>
</evidence>
<dbReference type="InterPro" id="IPR003593">
    <property type="entry name" value="AAA+_ATPase"/>
</dbReference>
<dbReference type="EMBL" id="LR798213">
    <property type="protein sequence ID" value="CAB5187302.1"/>
    <property type="molecule type" value="Genomic_DNA"/>
</dbReference>
<feature type="domain" description="AAA+ ATPase" evidence="1">
    <location>
        <begin position="348"/>
        <end position="525"/>
    </location>
</feature>
<dbReference type="SUPFAM" id="SSF52540">
    <property type="entry name" value="P-loop containing nucleoside triphosphate hydrolases"/>
    <property type="match status" value="1"/>
</dbReference>
<accession>A0A6J7W9R6</accession>
<protein>
    <submittedName>
        <fullName evidence="2">Archaeal primase DnaG/twinkle, TOPRIM domain</fullName>
    </submittedName>
</protein>
<dbReference type="SMART" id="SM00382">
    <property type="entry name" value="AAA"/>
    <property type="match status" value="1"/>
</dbReference>
<sequence>MSEGNIFNLLGTAFDPSQHQPHTEPPEAQLRDAMMRAGVRPPKELLFDGALHRFATGKKAGDLSGWYIAHDDKLPAGCFGDWREGVTVNWRADIGRELTIAEQMAHTRRVAEMKAQRERELTERRETAADKAADVWEAAAQASDDHPYLARKAVMAHGLRVAGDGRLIAPVFIGGELTSLQYIAGDGSKLFLKGGAIAGGCWLIGETQGAGTVYVCEGVATGFTLHEVTGCPVAITFSAGNMAPAGRAIRERLGMAVSMVVVADNDEPDSKGVQRGQVEGAKAAEAVGGRLVVSPVEGTDVNDFVQGGGDLLALLAPQVQTEGWLINSDDFASVPQAILWSIKGWLPQDALIMVHGPSGSGKTFVVLDMVLHAAAGLPQWCGFKVNPGPVVYLAGEGHQGLRARIAAWKRHNQVANIKNAWVSRTGCDLNTPDGYQLALEAIRALPVIPATLVVDTLHRFLKGDENSAQDAKTMIDACTALSREFGCTVILVHHTGVNEDAQHRARGSSAWRGALDVELSIVPGKEAGDPLTIIQRKQKDAELLEPMFMRLTKVDLDWIDEDGDRVSSVVATLVDADDVERQTQREGKLEGKSRKLFEDAFMAVGRLSNGVPFVSAALWNEWTKTQPWDNDGKRRRVLSEAKKLLIDSGYLGEQVDGYIVKNDIAAQSLSLCKRNT</sequence>
<reference evidence="2" key="1">
    <citation type="submission" date="2020-05" db="EMBL/GenBank/DDBJ databases">
        <authorList>
            <person name="Chiriac C."/>
            <person name="Salcher M."/>
            <person name="Ghai R."/>
            <person name="Kavagutti S V."/>
        </authorList>
    </citation>
    <scope>NUCLEOTIDE SEQUENCE</scope>
</reference>
<dbReference type="CDD" id="cd01029">
    <property type="entry name" value="TOPRIM_primases"/>
    <property type="match status" value="1"/>
</dbReference>
<dbReference type="Gene3D" id="3.40.50.300">
    <property type="entry name" value="P-loop containing nucleotide triphosphate hydrolases"/>
    <property type="match status" value="1"/>
</dbReference>
<dbReference type="Pfam" id="PF13481">
    <property type="entry name" value="AAA_25"/>
    <property type="match status" value="1"/>
</dbReference>
<dbReference type="InterPro" id="IPR027417">
    <property type="entry name" value="P-loop_NTPase"/>
</dbReference>
<dbReference type="InterPro" id="IPR006171">
    <property type="entry name" value="TOPRIM_dom"/>
</dbReference>